<organism evidence="1">
    <name type="scientific">marine sediment metagenome</name>
    <dbReference type="NCBI Taxonomy" id="412755"/>
    <lineage>
        <taxon>unclassified sequences</taxon>
        <taxon>metagenomes</taxon>
        <taxon>ecological metagenomes</taxon>
    </lineage>
</organism>
<comment type="caution">
    <text evidence="1">The sequence shown here is derived from an EMBL/GenBank/DDBJ whole genome shotgun (WGS) entry which is preliminary data.</text>
</comment>
<feature type="non-terminal residue" evidence="1">
    <location>
        <position position="33"/>
    </location>
</feature>
<protein>
    <submittedName>
        <fullName evidence="1">Uncharacterized protein</fullName>
    </submittedName>
</protein>
<sequence>MSMSAPQTTRYRPEEILVCKSADVCGNGEWHVD</sequence>
<evidence type="ECO:0000313" key="1">
    <source>
        <dbReference type="EMBL" id="GAJ14963.1"/>
    </source>
</evidence>
<name>X1UBU1_9ZZZZ</name>
<gene>
    <name evidence="1" type="ORF">S12H4_46224</name>
</gene>
<accession>X1UBU1</accession>
<reference evidence="1" key="1">
    <citation type="journal article" date="2014" name="Front. Microbiol.">
        <title>High frequency of phylogenetically diverse reductive dehalogenase-homologous genes in deep subseafloor sedimentary metagenomes.</title>
        <authorList>
            <person name="Kawai M."/>
            <person name="Futagami T."/>
            <person name="Toyoda A."/>
            <person name="Takaki Y."/>
            <person name="Nishi S."/>
            <person name="Hori S."/>
            <person name="Arai W."/>
            <person name="Tsubouchi T."/>
            <person name="Morono Y."/>
            <person name="Uchiyama I."/>
            <person name="Ito T."/>
            <person name="Fujiyama A."/>
            <person name="Inagaki F."/>
            <person name="Takami H."/>
        </authorList>
    </citation>
    <scope>NUCLEOTIDE SEQUENCE</scope>
    <source>
        <strain evidence="1">Expedition CK06-06</strain>
    </source>
</reference>
<dbReference type="AlphaFoldDB" id="X1UBU1"/>
<proteinExistence type="predicted"/>
<dbReference type="EMBL" id="BARW01028659">
    <property type="protein sequence ID" value="GAJ14963.1"/>
    <property type="molecule type" value="Genomic_DNA"/>
</dbReference>